<dbReference type="OrthoDB" id="997115at2"/>
<reference evidence="1 2" key="1">
    <citation type="submission" date="2018-10" db="EMBL/GenBank/DDBJ databases">
        <title>Genomic Encyclopedia of Archaeal and Bacterial Type Strains, Phase II (KMG-II): from individual species to whole genera.</title>
        <authorList>
            <person name="Goeker M."/>
        </authorList>
    </citation>
    <scope>NUCLEOTIDE SEQUENCE [LARGE SCALE GENOMIC DNA]</scope>
    <source>
        <strain evidence="1 2">DSM 23424</strain>
    </source>
</reference>
<gene>
    <name evidence="1" type="ORF">BXY75_3181</name>
</gene>
<dbReference type="InterPro" id="IPR046601">
    <property type="entry name" value="DUF6660"/>
</dbReference>
<comment type="caution">
    <text evidence="1">The sequence shown here is derived from an EMBL/GenBank/DDBJ whole genome shotgun (WGS) entry which is preliminary data.</text>
</comment>
<name>A0A3L9Y9B8_9FLAO</name>
<dbReference type="Pfam" id="PF20365">
    <property type="entry name" value="DUF6660"/>
    <property type="match status" value="1"/>
</dbReference>
<accession>A0A3L9Y9B8</accession>
<proteinExistence type="predicted"/>
<keyword evidence="2" id="KW-1185">Reference proteome</keyword>
<dbReference type="Proteomes" id="UP000271339">
    <property type="component" value="Unassembled WGS sequence"/>
</dbReference>
<evidence type="ECO:0000313" key="2">
    <source>
        <dbReference type="Proteomes" id="UP000271339"/>
    </source>
</evidence>
<protein>
    <submittedName>
        <fullName evidence="1">Uncharacterized protein</fullName>
    </submittedName>
</protein>
<dbReference type="EMBL" id="REFC01000015">
    <property type="protein sequence ID" value="RMA57293.1"/>
    <property type="molecule type" value="Genomic_DNA"/>
</dbReference>
<dbReference type="RefSeq" id="WP_147437297.1">
    <property type="nucleotide sequence ID" value="NZ_REFC01000015.1"/>
</dbReference>
<sequence length="104" mass="11819">MKIMTFLISFYFLALNLVPCNDVNMLQNEISSIVNTENHNGDHEHSSSDLCSPFCHCHCCHTHTIEFGVLEFETLPLAMSQRVFTNILGSTNDFLFSILQPPRV</sequence>
<evidence type="ECO:0000313" key="1">
    <source>
        <dbReference type="EMBL" id="RMA57293.1"/>
    </source>
</evidence>
<dbReference type="AlphaFoldDB" id="A0A3L9Y9B8"/>
<organism evidence="1 2">
    <name type="scientific">Ulvibacter antarcticus</name>
    <dbReference type="NCBI Taxonomy" id="442714"/>
    <lineage>
        <taxon>Bacteria</taxon>
        <taxon>Pseudomonadati</taxon>
        <taxon>Bacteroidota</taxon>
        <taxon>Flavobacteriia</taxon>
        <taxon>Flavobacteriales</taxon>
        <taxon>Flavobacteriaceae</taxon>
        <taxon>Ulvibacter</taxon>
    </lineage>
</organism>